<accession>A0ABZ0ILV6</accession>
<protein>
    <submittedName>
        <fullName evidence="1">DUF4856 domain-containing protein</fullName>
    </submittedName>
</protein>
<dbReference type="InterPro" id="IPR032331">
    <property type="entry name" value="DUF4856"/>
</dbReference>
<dbReference type="PROSITE" id="PS51257">
    <property type="entry name" value="PROKAR_LIPOPROTEIN"/>
    <property type="match status" value="1"/>
</dbReference>
<organism evidence="1 2">
    <name type="scientific">Imperialibacter roseus</name>
    <dbReference type="NCBI Taxonomy" id="1324217"/>
    <lineage>
        <taxon>Bacteria</taxon>
        <taxon>Pseudomonadati</taxon>
        <taxon>Bacteroidota</taxon>
        <taxon>Cytophagia</taxon>
        <taxon>Cytophagales</taxon>
        <taxon>Flammeovirgaceae</taxon>
        <taxon>Imperialibacter</taxon>
    </lineage>
</organism>
<sequence length="383" mass="42334">MRLYERFRVLWPLTLIVLVAACDNDDDAGAPAAEVPASYAFERNGLSTVDFSGQTDRLNMLAEIKAYIASANNGDKISGEHIMDMFQNLNAPFDDEALNSSTRKLEDKTLISEAGALKDMFAKVAEVSADVADNGTLAAQGIPGKLPRGSGYILVNEKGWEFSQFVEKGLMGSCFYHQIYNVYLTDGRVGDGVDNTNVVEGTNYTAMEHHWDEAFGYFGVPLDFPQGDVVLEDDEDRFWAEYTHKANPFLGTNKLLMDAYLTGRTAIVNKDYQVRDAQRAVLYAGHELVAAASALHYINEAISDFNNGDTGNAFHHLSEGYPFVKALQYSPYKRISQAQVVKILSEDLGTDGDFWTVTIAGLNQAKSTLVLVYEELEPVKDQL</sequence>
<gene>
    <name evidence="1" type="ORF">RT717_23335</name>
</gene>
<dbReference type="RefSeq" id="WP_317488753.1">
    <property type="nucleotide sequence ID" value="NZ_CP136051.1"/>
</dbReference>
<dbReference type="Pfam" id="PF16148">
    <property type="entry name" value="DUF4856"/>
    <property type="match status" value="1"/>
</dbReference>
<proteinExistence type="predicted"/>
<keyword evidence="2" id="KW-1185">Reference proteome</keyword>
<reference evidence="1 2" key="1">
    <citation type="journal article" date="2023" name="Microbiol. Resour. Announc.">
        <title>Complete Genome Sequence of Imperialibacter roseus strain P4T.</title>
        <authorList>
            <person name="Tizabi D.R."/>
            <person name="Bachvaroff T."/>
            <person name="Hill R.T."/>
        </authorList>
    </citation>
    <scope>NUCLEOTIDE SEQUENCE [LARGE SCALE GENOMIC DNA]</scope>
    <source>
        <strain evidence="1 2">P4T</strain>
    </source>
</reference>
<evidence type="ECO:0000313" key="1">
    <source>
        <dbReference type="EMBL" id="WOK06013.1"/>
    </source>
</evidence>
<name>A0ABZ0ILV6_9BACT</name>
<dbReference type="EMBL" id="CP136051">
    <property type="protein sequence ID" value="WOK06013.1"/>
    <property type="molecule type" value="Genomic_DNA"/>
</dbReference>
<evidence type="ECO:0000313" key="2">
    <source>
        <dbReference type="Proteomes" id="UP001302349"/>
    </source>
</evidence>
<dbReference type="Proteomes" id="UP001302349">
    <property type="component" value="Chromosome"/>
</dbReference>